<dbReference type="InterPro" id="IPR011478">
    <property type="entry name" value="DUF1585"/>
</dbReference>
<feature type="domain" description="DUF1587" evidence="2">
    <location>
        <begin position="137"/>
        <end position="200"/>
    </location>
</feature>
<dbReference type="Pfam" id="PF07631">
    <property type="entry name" value="PSD4"/>
    <property type="match status" value="1"/>
</dbReference>
<evidence type="ECO:0000259" key="5">
    <source>
        <dbReference type="Pfam" id="PF07637"/>
    </source>
</evidence>
<evidence type="ECO:0008006" key="7">
    <source>
        <dbReference type="Google" id="ProtNLM"/>
    </source>
</evidence>
<dbReference type="InterPro" id="IPR013043">
    <property type="entry name" value="DUF1595"/>
</dbReference>
<evidence type="ECO:0000259" key="4">
    <source>
        <dbReference type="Pfam" id="PF07631"/>
    </source>
</evidence>
<dbReference type="Pfam" id="PF07637">
    <property type="entry name" value="PSD5"/>
    <property type="match status" value="1"/>
</dbReference>
<dbReference type="AlphaFoldDB" id="A0A381PUK5"/>
<accession>A0A381PUK5</accession>
<sequence length="807" mass="91932">MKFYINKKKVYLFATFASTIFLLSSILAPAFAKKNQSIDNTIEEYCGICHNKIIKKGGLDLRNFNTEHPESDIETSEKMIKQLRAGMMPPNDWFKYFDHMKMIQPDKSQLEKLTKFLERKLNTASRKRNDPGTRPFQRLNRAEYSTQIYDLLGITIDSSEWLPEDQISASFDNIADVQNISPTLMTAYLTAASDITRRAIGQKNAPAVAKIYTNKPTKSQHEWETAEGAPFGTRGGISVLHTFLSDGEYIFSMGFMSGWGERYHDIDISINGNQIALVPYGGEIDFQGRKKFPVRTDPIFIKAGEHRVVAAFIKQMDGPYEDLLRPNDWSLTGTETSYGTTSLPHLVRLTIEGPHNPKGISETIARRNIFSCKPNSASNEKICAKRIIKKLAEKAYGQRLKDGDLLPLMNFYEMGTEEGGFEAGIRTSLEAILASPYFLFRLEKEPTNIKPGMIYELDDIALAKRLSFFLWGSNPDDELINLVQKEKLSNTRNLKKQVKRMLNDPRSKSLSTRFASLWLRLQDLDNVEPDAFFFPNYSEQLMNAMKKETQLFFDHLVRENKSFFELFSADYSFMNERLAQHYSIPGIVGEEFRKVKYVNNQRRGILGHGSVLVQTSLGNRTSPVLRGKWVMEVVLGTPPPPPPPGIPDLEETEHSESGRILTTRERLEMHRKNPVCASCHKVMDPIGLALDNFDVTGKWRIRESGSLLDTNTTFYNGEHISNPKDLTDKLLQKPDILIRQFTENLLTYALGRRVMPEDQPTIRNIVEKSKKDNHRISSLILGIVLSDEFRKKKATVNIETINAKMGH</sequence>
<evidence type="ECO:0000259" key="1">
    <source>
        <dbReference type="Pfam" id="PF07624"/>
    </source>
</evidence>
<dbReference type="InterPro" id="IPR013039">
    <property type="entry name" value="DUF1588"/>
</dbReference>
<dbReference type="EMBL" id="UINC01001083">
    <property type="protein sequence ID" value="SUZ70208.1"/>
    <property type="molecule type" value="Genomic_DNA"/>
</dbReference>
<dbReference type="InterPro" id="IPR013036">
    <property type="entry name" value="DUF1587"/>
</dbReference>
<dbReference type="Pfam" id="PF07626">
    <property type="entry name" value="PSD3"/>
    <property type="match status" value="1"/>
</dbReference>
<dbReference type="Pfam" id="PF07624">
    <property type="entry name" value="PSD2"/>
    <property type="match status" value="1"/>
</dbReference>
<name>A0A381PUK5_9ZZZZ</name>
<feature type="domain" description="DUF1585" evidence="1">
    <location>
        <begin position="716"/>
        <end position="789"/>
    </location>
</feature>
<dbReference type="Pfam" id="PF07627">
    <property type="entry name" value="PSCyt3"/>
    <property type="match status" value="1"/>
</dbReference>
<proteinExistence type="predicted"/>
<organism evidence="6">
    <name type="scientific">marine metagenome</name>
    <dbReference type="NCBI Taxonomy" id="408172"/>
    <lineage>
        <taxon>unclassified sequences</taxon>
        <taxon>metagenomes</taxon>
        <taxon>ecological metagenomes</taxon>
    </lineage>
</organism>
<evidence type="ECO:0000259" key="3">
    <source>
        <dbReference type="Pfam" id="PF07627"/>
    </source>
</evidence>
<gene>
    <name evidence="6" type="ORF">METZ01_LOCUS23062</name>
</gene>
<feature type="domain" description="DUF1592" evidence="4">
    <location>
        <begin position="457"/>
        <end position="584"/>
    </location>
</feature>
<protein>
    <recommendedName>
        <fullName evidence="7">Cytochrome c domain-containing protein</fullName>
    </recommendedName>
</protein>
<dbReference type="InterPro" id="IPR013042">
    <property type="entry name" value="DUF1592"/>
</dbReference>
<evidence type="ECO:0000259" key="2">
    <source>
        <dbReference type="Pfam" id="PF07626"/>
    </source>
</evidence>
<reference evidence="6" key="1">
    <citation type="submission" date="2018-05" db="EMBL/GenBank/DDBJ databases">
        <authorList>
            <person name="Lanie J.A."/>
            <person name="Ng W.-L."/>
            <person name="Kazmierczak K.M."/>
            <person name="Andrzejewski T.M."/>
            <person name="Davidsen T.M."/>
            <person name="Wayne K.J."/>
            <person name="Tettelin H."/>
            <person name="Glass J.I."/>
            <person name="Rusch D."/>
            <person name="Podicherti R."/>
            <person name="Tsui H.-C.T."/>
            <person name="Winkler M.E."/>
        </authorList>
    </citation>
    <scope>NUCLEOTIDE SEQUENCE</scope>
</reference>
<feature type="domain" description="DUF1595" evidence="5">
    <location>
        <begin position="383"/>
        <end position="443"/>
    </location>
</feature>
<evidence type="ECO:0000313" key="6">
    <source>
        <dbReference type="EMBL" id="SUZ70208.1"/>
    </source>
</evidence>
<feature type="domain" description="DUF1588" evidence="3">
    <location>
        <begin position="602"/>
        <end position="702"/>
    </location>
</feature>